<reference evidence="2 3" key="1">
    <citation type="submission" date="2018-03" db="EMBL/GenBank/DDBJ databases">
        <title>Ahniella affigens gen. nov., sp. nov., a gammaproteobacterium isolated from sandy soil near a stream.</title>
        <authorList>
            <person name="Ko Y."/>
            <person name="Kim J.-H."/>
        </authorList>
    </citation>
    <scope>NUCLEOTIDE SEQUENCE [LARGE SCALE GENOMIC DNA]</scope>
    <source>
        <strain evidence="2 3">D13</strain>
    </source>
</reference>
<dbReference type="AlphaFoldDB" id="A0A2P1PW83"/>
<evidence type="ECO:0000313" key="3">
    <source>
        <dbReference type="Proteomes" id="UP000241074"/>
    </source>
</evidence>
<evidence type="ECO:0000256" key="1">
    <source>
        <dbReference type="SAM" id="Phobius"/>
    </source>
</evidence>
<dbReference type="Pfam" id="PF05309">
    <property type="entry name" value="TraE"/>
    <property type="match status" value="1"/>
</dbReference>
<proteinExistence type="predicted"/>
<dbReference type="OrthoDB" id="7405099at2"/>
<keyword evidence="1" id="KW-0812">Transmembrane</keyword>
<keyword evidence="1" id="KW-1133">Transmembrane helix</keyword>
<reference evidence="2 3" key="2">
    <citation type="submission" date="2018-03" db="EMBL/GenBank/DDBJ databases">
        <authorList>
            <person name="Keele B.F."/>
        </authorList>
    </citation>
    <scope>NUCLEOTIDE SEQUENCE [LARGE SCALE GENOMIC DNA]</scope>
    <source>
        <strain evidence="2 3">D13</strain>
    </source>
</reference>
<keyword evidence="3" id="KW-1185">Reference proteome</keyword>
<dbReference type="KEGG" id="xba:C7S18_18810"/>
<evidence type="ECO:0008006" key="4">
    <source>
        <dbReference type="Google" id="ProtNLM"/>
    </source>
</evidence>
<accession>A0A2P1PW83</accession>
<dbReference type="Proteomes" id="UP000241074">
    <property type="component" value="Chromosome"/>
</dbReference>
<sequence>MPDQTAICCICCGGTALAAAVVGLRAAALCVRSSQPEATMRTDLFLAQAKQNLKEATWRQMALLISLGLNLLLGVAAWQREIVIHLPPAASSEAMVIAERSTNQETKIAHGLYLAGLLGNVAPNNAAFIEQSVGRFVTPRAFKTYLGAIQQQVSKIRDEQLSTHFQATEASYDPETDQVSVSGLLTTRGVTEIEQRDYRTFLFRFVTRDHQTLLDELRIVDEQTRLAAAPNA</sequence>
<feature type="transmembrane region" description="Helical" evidence="1">
    <location>
        <begin position="56"/>
        <end position="78"/>
    </location>
</feature>
<evidence type="ECO:0000313" key="2">
    <source>
        <dbReference type="EMBL" id="AVP99092.1"/>
    </source>
</evidence>
<dbReference type="EMBL" id="CP027860">
    <property type="protein sequence ID" value="AVP99092.1"/>
    <property type="molecule type" value="Genomic_DNA"/>
</dbReference>
<organism evidence="2 3">
    <name type="scientific">Ahniella affigens</name>
    <dbReference type="NCBI Taxonomy" id="2021234"/>
    <lineage>
        <taxon>Bacteria</taxon>
        <taxon>Pseudomonadati</taxon>
        <taxon>Pseudomonadota</taxon>
        <taxon>Gammaproteobacteria</taxon>
        <taxon>Lysobacterales</taxon>
        <taxon>Rhodanobacteraceae</taxon>
        <taxon>Ahniella</taxon>
    </lineage>
</organism>
<name>A0A2P1PW83_9GAMM</name>
<keyword evidence="1" id="KW-0472">Membrane</keyword>
<protein>
    <recommendedName>
        <fullName evidence="4">Type IV conjugative transfer system protein TraE</fullName>
    </recommendedName>
</protein>
<dbReference type="InterPro" id="IPR007973">
    <property type="entry name" value="Pilus_assembly_TraE"/>
</dbReference>
<gene>
    <name evidence="2" type="ORF">C7S18_18810</name>
</gene>